<dbReference type="Gene3D" id="2.40.440.10">
    <property type="entry name" value="L,D-transpeptidase catalytic domain-like"/>
    <property type="match status" value="1"/>
</dbReference>
<dbReference type="GO" id="GO:0071555">
    <property type="term" value="P:cell wall organization"/>
    <property type="evidence" value="ECO:0007669"/>
    <property type="project" value="UniProtKB-UniRule"/>
</dbReference>
<evidence type="ECO:0000256" key="6">
    <source>
        <dbReference type="ARBA" id="ARBA00023316"/>
    </source>
</evidence>
<evidence type="ECO:0000313" key="14">
    <source>
        <dbReference type="Proteomes" id="UP000624159"/>
    </source>
</evidence>
<feature type="active site" description="Proton donor/acceptor" evidence="7">
    <location>
        <position position="142"/>
    </location>
</feature>
<evidence type="ECO:0000313" key="13">
    <source>
        <dbReference type="Proteomes" id="UP000281904"/>
    </source>
</evidence>
<accession>A0A3S4GDM8</accession>
<dbReference type="AlphaFoldDB" id="A0A3S4GDM8"/>
<evidence type="ECO:0000259" key="8">
    <source>
        <dbReference type="PROSITE" id="PS52029"/>
    </source>
</evidence>
<organism evidence="10 12">
    <name type="scientific">Serratia rubidaea</name>
    <name type="common">Serratia marinorubra</name>
    <dbReference type="NCBI Taxonomy" id="61652"/>
    <lineage>
        <taxon>Bacteria</taxon>
        <taxon>Pseudomonadati</taxon>
        <taxon>Pseudomonadota</taxon>
        <taxon>Gammaproteobacteria</taxon>
        <taxon>Enterobacterales</taxon>
        <taxon>Yersiniaceae</taxon>
        <taxon>Serratia</taxon>
    </lineage>
</organism>
<keyword evidence="3" id="KW-0808">Transferase</keyword>
<evidence type="ECO:0000256" key="7">
    <source>
        <dbReference type="PROSITE-ProRule" id="PRU01373"/>
    </source>
</evidence>
<reference evidence="12 13" key="1">
    <citation type="submission" date="2018-12" db="EMBL/GenBank/DDBJ databases">
        <authorList>
            <consortium name="Pathogen Informatics"/>
        </authorList>
    </citation>
    <scope>NUCLEOTIDE SEQUENCE [LARGE SCALE GENOMIC DNA]</scope>
    <source>
        <strain evidence="11 13">NCTC10036</strain>
        <strain evidence="10 12">NCTC9419</strain>
    </source>
</reference>
<dbReference type="Proteomes" id="UP000624159">
    <property type="component" value="Unassembled WGS sequence"/>
</dbReference>
<evidence type="ECO:0000313" key="12">
    <source>
        <dbReference type="Proteomes" id="UP000271603"/>
    </source>
</evidence>
<evidence type="ECO:0000256" key="3">
    <source>
        <dbReference type="ARBA" id="ARBA00022679"/>
    </source>
</evidence>
<protein>
    <submittedName>
        <fullName evidence="9">L,D-transpeptidase family protein</fullName>
    </submittedName>
    <submittedName>
        <fullName evidence="10">Uncharacterized protein conserved in bacteria</fullName>
    </submittedName>
</protein>
<reference evidence="9 14" key="2">
    <citation type="submission" date="2020-11" db="EMBL/GenBank/DDBJ databases">
        <title>Enhanced detection system for hospital associated transmission using whole genome sequencing surveillance.</title>
        <authorList>
            <person name="Harrison L.H."/>
            <person name="Van Tyne D."/>
            <person name="Marsh J.W."/>
            <person name="Griffith M.P."/>
            <person name="Snyder D.J."/>
            <person name="Cooper V.S."/>
            <person name="Mustapha M."/>
        </authorList>
    </citation>
    <scope>NUCLEOTIDE SEQUENCE [LARGE SCALE GENOMIC DNA]</scope>
    <source>
        <strain evidence="9 14">SER00230</strain>
    </source>
</reference>
<keyword evidence="4 7" id="KW-0133">Cell shape</keyword>
<keyword evidence="6 7" id="KW-0961">Cell wall biogenesis/degradation</keyword>
<dbReference type="RefSeq" id="WP_126530425.1">
    <property type="nucleotide sequence ID" value="NZ_CBIFXG010000010.1"/>
</dbReference>
<dbReference type="GO" id="GO:0009252">
    <property type="term" value="P:peptidoglycan biosynthetic process"/>
    <property type="evidence" value="ECO:0007669"/>
    <property type="project" value="UniProtKB-UniPathway"/>
</dbReference>
<dbReference type="Proteomes" id="UP000271603">
    <property type="component" value="Chromosome"/>
</dbReference>
<feature type="active site" description="Nucleophile" evidence="7">
    <location>
        <position position="164"/>
    </location>
</feature>
<dbReference type="PROSITE" id="PS52029">
    <property type="entry name" value="LD_TPASE"/>
    <property type="match status" value="1"/>
</dbReference>
<proteinExistence type="inferred from homology"/>
<comment type="pathway">
    <text evidence="1 7">Cell wall biogenesis; peptidoglycan biosynthesis.</text>
</comment>
<evidence type="ECO:0000256" key="5">
    <source>
        <dbReference type="ARBA" id="ARBA00022984"/>
    </source>
</evidence>
<dbReference type="GO" id="GO:0008360">
    <property type="term" value="P:regulation of cell shape"/>
    <property type="evidence" value="ECO:0007669"/>
    <property type="project" value="UniProtKB-UniRule"/>
</dbReference>
<dbReference type="EMBL" id="JADULK010000007">
    <property type="protein sequence ID" value="MBH1931073.1"/>
    <property type="molecule type" value="Genomic_DNA"/>
</dbReference>
<dbReference type="STRING" id="61652.AXX16_4180"/>
<dbReference type="Pfam" id="PF03734">
    <property type="entry name" value="YkuD"/>
    <property type="match status" value="1"/>
</dbReference>
<comment type="similarity">
    <text evidence="2">Belongs to the YkuD family.</text>
</comment>
<dbReference type="SUPFAM" id="SSF141523">
    <property type="entry name" value="L,D-transpeptidase catalytic domain-like"/>
    <property type="match status" value="1"/>
</dbReference>
<keyword evidence="14" id="KW-1185">Reference proteome</keyword>
<dbReference type="PANTHER" id="PTHR36699:SF1">
    <property type="entry name" value="L,D-TRANSPEPTIDASE YAFK-RELATED"/>
    <property type="match status" value="1"/>
</dbReference>
<dbReference type="Proteomes" id="UP000281904">
    <property type="component" value="Chromosome"/>
</dbReference>
<evidence type="ECO:0000313" key="11">
    <source>
        <dbReference type="EMBL" id="VEI61547.1"/>
    </source>
</evidence>
<evidence type="ECO:0000313" key="9">
    <source>
        <dbReference type="EMBL" id="MBH1931073.1"/>
    </source>
</evidence>
<sequence>MHRLKRPGRVGRYLLVFFTLLVLCPLAYSWLMARFGYGDPPAQRAAAEQIDRVLIRKASRTLSLLKDNQVVASYSVALGGAADGGAKMREGDQKTPEGDYSIDWRNSRSKYYLSLHISYPDADDSARAKAGGYSPGSHIMIHGQPNGWGWLAPLLQRLDWTDGCIAVTNAEMKELWSLVPTGTPVRIEP</sequence>
<keyword evidence="5 7" id="KW-0573">Peptidoglycan synthesis</keyword>
<dbReference type="UniPathway" id="UPA00219"/>
<dbReference type="GO" id="GO:0004180">
    <property type="term" value="F:carboxypeptidase activity"/>
    <property type="evidence" value="ECO:0007669"/>
    <property type="project" value="UniProtKB-ARBA"/>
</dbReference>
<dbReference type="CDD" id="cd16913">
    <property type="entry name" value="YkuD_like"/>
    <property type="match status" value="1"/>
</dbReference>
<evidence type="ECO:0000256" key="4">
    <source>
        <dbReference type="ARBA" id="ARBA00022960"/>
    </source>
</evidence>
<evidence type="ECO:0000256" key="2">
    <source>
        <dbReference type="ARBA" id="ARBA00005992"/>
    </source>
</evidence>
<dbReference type="InterPro" id="IPR005490">
    <property type="entry name" value="LD_TPept_cat_dom"/>
</dbReference>
<dbReference type="GO" id="GO:0016740">
    <property type="term" value="F:transferase activity"/>
    <property type="evidence" value="ECO:0007669"/>
    <property type="project" value="UniProtKB-KW"/>
</dbReference>
<dbReference type="EMBL" id="LR134155">
    <property type="protein sequence ID" value="VEA72072.1"/>
    <property type="molecule type" value="Genomic_DNA"/>
</dbReference>
<evidence type="ECO:0000313" key="10">
    <source>
        <dbReference type="EMBL" id="VEA72072.1"/>
    </source>
</evidence>
<feature type="domain" description="L,D-TPase catalytic" evidence="8">
    <location>
        <begin position="51"/>
        <end position="188"/>
    </location>
</feature>
<gene>
    <name evidence="9" type="ORF">I5U13_15570</name>
    <name evidence="11" type="ORF">NCTC10036_00532</name>
    <name evidence="10" type="ORF">NCTC9419_03664</name>
</gene>
<name>A0A3S4GDM8_SERRU</name>
<dbReference type="InterPro" id="IPR038063">
    <property type="entry name" value="Transpep_catalytic_dom"/>
</dbReference>
<dbReference type="PANTHER" id="PTHR36699">
    <property type="entry name" value="LD-TRANSPEPTIDASE"/>
    <property type="match status" value="1"/>
</dbReference>
<dbReference type="EMBL" id="LR134493">
    <property type="protein sequence ID" value="VEI61547.1"/>
    <property type="molecule type" value="Genomic_DNA"/>
</dbReference>
<evidence type="ECO:0000256" key="1">
    <source>
        <dbReference type="ARBA" id="ARBA00004752"/>
    </source>
</evidence>